<name>J5EJD8_9MYCO</name>
<evidence type="ECO:0000259" key="1">
    <source>
        <dbReference type="Pfam" id="PF01796"/>
    </source>
</evidence>
<organism evidence="2 3">
    <name type="scientific">Mycobacterium colombiense CECT 3035</name>
    <dbReference type="NCBI Taxonomy" id="1041522"/>
    <lineage>
        <taxon>Bacteria</taxon>
        <taxon>Bacillati</taxon>
        <taxon>Actinomycetota</taxon>
        <taxon>Actinomycetes</taxon>
        <taxon>Mycobacteriales</taxon>
        <taxon>Mycobacteriaceae</taxon>
        <taxon>Mycobacterium</taxon>
        <taxon>Mycobacterium avium complex (MAC)</taxon>
    </lineage>
</organism>
<evidence type="ECO:0000313" key="2">
    <source>
        <dbReference type="EMBL" id="EJO89524.1"/>
    </source>
</evidence>
<protein>
    <recommendedName>
        <fullName evidence="1">ChsH2 C-terminal OB-fold domain-containing protein</fullName>
    </recommendedName>
</protein>
<dbReference type="Pfam" id="PF01796">
    <property type="entry name" value="OB_ChsH2_C"/>
    <property type="match status" value="1"/>
</dbReference>
<comment type="caution">
    <text evidence="2">The sequence shown here is derived from an EMBL/GenBank/DDBJ whole genome shotgun (WGS) entry which is preliminary data.</text>
</comment>
<reference evidence="2 3" key="1">
    <citation type="journal article" date="2011" name="J. Bacteriol.">
        <title>Genome sequence of the Mycobacterium colombiense type strain, CECT 3035.</title>
        <authorList>
            <person name="Gonzalez-Perez M."/>
            <person name="Murcia M.I."/>
            <person name="Landsman D."/>
            <person name="Jordan I.K."/>
            <person name="Marino-Ramirez L."/>
        </authorList>
    </citation>
    <scope>NUCLEOTIDE SEQUENCE [LARGE SCALE GENOMIC DNA]</scope>
    <source>
        <strain evidence="2 3">CECT 3035</strain>
    </source>
</reference>
<dbReference type="InterPro" id="IPR012340">
    <property type="entry name" value="NA-bd_OB-fold"/>
</dbReference>
<dbReference type="AlphaFoldDB" id="J5EJD8"/>
<dbReference type="InterPro" id="IPR002878">
    <property type="entry name" value="ChsH2_C"/>
</dbReference>
<dbReference type="RefSeq" id="WP_007770037.1">
    <property type="nucleotide sequence ID" value="NZ_AFVW02000002.1"/>
</dbReference>
<accession>J5EJD8</accession>
<dbReference type="GeneID" id="31526419"/>
<dbReference type="eggNOG" id="COG1545">
    <property type="taxonomic scope" value="Bacteria"/>
</dbReference>
<sequence length="141" mass="15723">MSALIAQDLFRVEGERAVLLGSRRTSVGVVKFPAERPELFDARPEIQRDIVPVELSTTGTLFTYTTQEFAPPLPYRGDRSPEHFQPYIVGYIELPEGLLVETLIVGVNAGDLRIGQPMRSTTTTVRFTDGQDYLTYAFTPA</sequence>
<gene>
    <name evidence="2" type="ORF">MCOL_V205025</name>
</gene>
<dbReference type="STRING" id="1041522.GCA_002105755_02075"/>
<evidence type="ECO:0000313" key="3">
    <source>
        <dbReference type="Proteomes" id="UP000006455"/>
    </source>
</evidence>
<dbReference type="SUPFAM" id="SSF50249">
    <property type="entry name" value="Nucleic acid-binding proteins"/>
    <property type="match status" value="1"/>
</dbReference>
<dbReference type="Proteomes" id="UP000006455">
    <property type="component" value="Unassembled WGS sequence"/>
</dbReference>
<dbReference type="EMBL" id="AFVW02000002">
    <property type="protein sequence ID" value="EJO89524.1"/>
    <property type="molecule type" value="Genomic_DNA"/>
</dbReference>
<dbReference type="OrthoDB" id="4714412at2"/>
<proteinExistence type="predicted"/>
<feature type="domain" description="ChsH2 C-terminal OB-fold" evidence="1">
    <location>
        <begin position="53"/>
        <end position="121"/>
    </location>
</feature>